<dbReference type="EMBL" id="CP013747">
    <property type="protein sequence ID" value="ALV42380.1"/>
    <property type="molecule type" value="Genomic_DNA"/>
</dbReference>
<protein>
    <submittedName>
        <fullName evidence="2">Uncharacterized protein</fullName>
    </submittedName>
</protein>
<dbReference type="KEGG" id="psul:AU252_15510"/>
<gene>
    <name evidence="2" type="ORF">AU252_15510</name>
</gene>
<feature type="region of interest" description="Disordered" evidence="1">
    <location>
        <begin position="42"/>
        <end position="84"/>
    </location>
</feature>
<dbReference type="RefSeq" id="WP_058931497.1">
    <property type="nucleotide sequence ID" value="NZ_CP013747.1"/>
</dbReference>
<evidence type="ECO:0000313" key="2">
    <source>
        <dbReference type="EMBL" id="ALV42380.1"/>
    </source>
</evidence>
<accession>A0A0U3QZV2</accession>
<proteinExistence type="predicted"/>
<dbReference type="AlphaFoldDB" id="A0A0U3QZV2"/>
<dbReference type="Proteomes" id="UP000065151">
    <property type="component" value="Chromosome"/>
</dbReference>
<evidence type="ECO:0000313" key="3">
    <source>
        <dbReference type="Proteomes" id="UP000065151"/>
    </source>
</evidence>
<reference evidence="2 3" key="1">
    <citation type="submission" date="2015-12" db="EMBL/GenBank/DDBJ databases">
        <authorList>
            <person name="Shamseldin A."/>
            <person name="Moawad H."/>
            <person name="Abd El-Rahim W.M."/>
            <person name="Sadowsky M.J."/>
        </authorList>
    </citation>
    <scope>NUCLEOTIDE SEQUENCE [LARGE SCALE GENOMIC DNA]</scope>
    <source>
        <strain evidence="2 3">Ar51</strain>
    </source>
</reference>
<name>A0A0U3QZV2_9MICC</name>
<sequence length="84" mass="9232">MIDVMIVSTTLIALGFIVANVGRANSENDSIIWLGIACTRRRRPATPPGVRPQSRRTDGNRQTRGGTGRSIQRRSGRTIRTQQG</sequence>
<evidence type="ECO:0000256" key="1">
    <source>
        <dbReference type="SAM" id="MobiDB-lite"/>
    </source>
</evidence>
<organism evidence="2">
    <name type="scientific">Pseudarthrobacter sulfonivorans</name>
    <dbReference type="NCBI Taxonomy" id="121292"/>
    <lineage>
        <taxon>Bacteria</taxon>
        <taxon>Bacillati</taxon>
        <taxon>Actinomycetota</taxon>
        <taxon>Actinomycetes</taxon>
        <taxon>Micrococcales</taxon>
        <taxon>Micrococcaceae</taxon>
        <taxon>Pseudarthrobacter</taxon>
    </lineage>
</organism>